<dbReference type="AlphaFoldDB" id="A0AAW2QIL3"/>
<dbReference type="EMBL" id="JACGWJ010000015">
    <property type="protein sequence ID" value="KAL0367754.1"/>
    <property type="molecule type" value="Genomic_DNA"/>
</dbReference>
<name>A0AAW2QIL3_SESRA</name>
<reference evidence="2" key="1">
    <citation type="submission" date="2020-06" db="EMBL/GenBank/DDBJ databases">
        <authorList>
            <person name="Li T."/>
            <person name="Hu X."/>
            <person name="Zhang T."/>
            <person name="Song X."/>
            <person name="Zhang H."/>
            <person name="Dai N."/>
            <person name="Sheng W."/>
            <person name="Hou X."/>
            <person name="Wei L."/>
        </authorList>
    </citation>
    <scope>NUCLEOTIDE SEQUENCE</scope>
    <source>
        <strain evidence="2">G02</strain>
        <tissue evidence="2">Leaf</tissue>
    </source>
</reference>
<comment type="caution">
    <text evidence="2">The sequence shown here is derived from an EMBL/GenBank/DDBJ whole genome shotgun (WGS) entry which is preliminary data.</text>
</comment>
<sequence>MATAFSRLIDEEEEETEGEASSPGEEERVVRALTSVPSSSAVDLGPSFLQSAHIKQMRQDFFLPSSLVIYIPGPQARALFPPPNSLVFFRAQLLAGLRFTIPPFYQEVARLFRVPLNQLVPNSFRILASFYMIFCFNGQSVSAQIFSQCFCLKSASRGFFLLTSRPGVFFLPAPSAPKKWKNGFFFVLSSWPWGFPDQWIEETPPPLSVGERDASLTAFVNILNEHPYDCRALIDERLLGHFGLSSPWYYYSAYPAIFYFS</sequence>
<organism evidence="2">
    <name type="scientific">Sesamum radiatum</name>
    <name type="common">Black benniseed</name>
    <dbReference type="NCBI Taxonomy" id="300843"/>
    <lineage>
        <taxon>Eukaryota</taxon>
        <taxon>Viridiplantae</taxon>
        <taxon>Streptophyta</taxon>
        <taxon>Embryophyta</taxon>
        <taxon>Tracheophyta</taxon>
        <taxon>Spermatophyta</taxon>
        <taxon>Magnoliopsida</taxon>
        <taxon>eudicotyledons</taxon>
        <taxon>Gunneridae</taxon>
        <taxon>Pentapetalae</taxon>
        <taxon>asterids</taxon>
        <taxon>lamiids</taxon>
        <taxon>Lamiales</taxon>
        <taxon>Pedaliaceae</taxon>
        <taxon>Sesamum</taxon>
    </lineage>
</organism>
<feature type="region of interest" description="Disordered" evidence="1">
    <location>
        <begin position="1"/>
        <end position="26"/>
    </location>
</feature>
<gene>
    <name evidence="2" type="ORF">Sradi_3665500</name>
</gene>
<evidence type="ECO:0000313" key="2">
    <source>
        <dbReference type="EMBL" id="KAL0367754.1"/>
    </source>
</evidence>
<protein>
    <submittedName>
        <fullName evidence="2">Uncharacterized protein</fullName>
    </submittedName>
</protein>
<accession>A0AAW2QIL3</accession>
<evidence type="ECO:0000256" key="1">
    <source>
        <dbReference type="SAM" id="MobiDB-lite"/>
    </source>
</evidence>
<proteinExistence type="predicted"/>
<reference evidence="2" key="2">
    <citation type="journal article" date="2024" name="Plant">
        <title>Genomic evolution and insights into agronomic trait innovations of Sesamum species.</title>
        <authorList>
            <person name="Miao H."/>
            <person name="Wang L."/>
            <person name="Qu L."/>
            <person name="Liu H."/>
            <person name="Sun Y."/>
            <person name="Le M."/>
            <person name="Wang Q."/>
            <person name="Wei S."/>
            <person name="Zheng Y."/>
            <person name="Lin W."/>
            <person name="Duan Y."/>
            <person name="Cao H."/>
            <person name="Xiong S."/>
            <person name="Wang X."/>
            <person name="Wei L."/>
            <person name="Li C."/>
            <person name="Ma Q."/>
            <person name="Ju M."/>
            <person name="Zhao R."/>
            <person name="Li G."/>
            <person name="Mu C."/>
            <person name="Tian Q."/>
            <person name="Mei H."/>
            <person name="Zhang T."/>
            <person name="Gao T."/>
            <person name="Zhang H."/>
        </authorList>
    </citation>
    <scope>NUCLEOTIDE SEQUENCE</scope>
    <source>
        <strain evidence="2">G02</strain>
    </source>
</reference>